<dbReference type="Proteomes" id="UP000182719">
    <property type="component" value="Unassembled WGS sequence"/>
</dbReference>
<proteinExistence type="predicted"/>
<accession>A0A1H8FX70</accession>
<dbReference type="EMBL" id="FOAP01000042">
    <property type="protein sequence ID" value="SEN36130.1"/>
    <property type="molecule type" value="Genomic_DNA"/>
</dbReference>
<reference evidence="2" key="1">
    <citation type="submission" date="2016-10" db="EMBL/GenBank/DDBJ databases">
        <authorList>
            <person name="Varghese N."/>
            <person name="Submissions S."/>
        </authorList>
    </citation>
    <scope>NUCLEOTIDE SEQUENCE [LARGE SCALE GENOMIC DNA]</scope>
    <source>
        <strain evidence="2">DSM 17044</strain>
    </source>
</reference>
<dbReference type="AlphaFoldDB" id="A0A1H8FX70"/>
<protein>
    <submittedName>
        <fullName evidence="1">Uncharacterized protein</fullName>
    </submittedName>
</protein>
<gene>
    <name evidence="1" type="ORF">SAMN05444354_1425</name>
</gene>
<keyword evidence="2" id="KW-1185">Reference proteome</keyword>
<name>A0A1H8FX70_STIAU</name>
<sequence>MTVKPITPCPPQAVIRGASKLEDYFDAFVKPNLPDAGAVRKLHGLLREYFGSQPRIFVIRDGAKGILRPADGLSYYGSDNEAALWFWVSCQPGFEQRLRSLGELIREQAFPIGDPNSRSECRALGATWRTWGKGDSAWPIRGTGGWKHCHVFDAGARHLDHTRPGLMARMVRLIHPLNHFLFPKPYRWDYGGHKFKLEGLTKADPGEDPIMQAFARGYIAEHYGRELFAEFTELVSAGGAEAVAPIREFSIVYAHVASSSEPERGATGMSLAELFQRLSAWYDATKGQSEETRLDGKAKNSTGGVSKALLLKITESTNTKWNYNTAFKVAGDTQRGAIGAFLALYEASNGDYAKIFLEPGRSKDGKGKTLKLALRSHVTGWQVLSVRDWQDLELSA</sequence>
<evidence type="ECO:0000313" key="2">
    <source>
        <dbReference type="Proteomes" id="UP000182719"/>
    </source>
</evidence>
<evidence type="ECO:0000313" key="1">
    <source>
        <dbReference type="EMBL" id="SEN36130.1"/>
    </source>
</evidence>
<organism evidence="1 2">
    <name type="scientific">Stigmatella aurantiaca</name>
    <dbReference type="NCBI Taxonomy" id="41"/>
    <lineage>
        <taxon>Bacteria</taxon>
        <taxon>Pseudomonadati</taxon>
        <taxon>Myxococcota</taxon>
        <taxon>Myxococcia</taxon>
        <taxon>Myxococcales</taxon>
        <taxon>Cystobacterineae</taxon>
        <taxon>Archangiaceae</taxon>
        <taxon>Stigmatella</taxon>
    </lineage>
</organism>